<proteinExistence type="evidence at transcript level"/>
<feature type="chain" id="PRO_5012745787" evidence="1">
    <location>
        <begin position="16"/>
        <end position="147"/>
    </location>
</feature>
<evidence type="ECO:0000256" key="1">
    <source>
        <dbReference type="SAM" id="SignalP"/>
    </source>
</evidence>
<feature type="non-terminal residue" evidence="2">
    <location>
        <position position="147"/>
    </location>
</feature>
<dbReference type="AlphaFoldDB" id="A0A023G2C2"/>
<sequence length="147" mass="16600">MTFRLSFLLPVIVYGRTICTCSVVDFGENTWIVGWVRFFLRFCISHEMSAAYLGSRRRHPSRTIFVDATNKPNPTLSPLRLPMPRWEAVKFCSRRIRVCIAAAYNAAVCPAVLRTICDRERGVEAIRDNAHSTALTAQGLKHTTGVK</sequence>
<keyword evidence="1" id="KW-0732">Signal</keyword>
<feature type="signal peptide" evidence="1">
    <location>
        <begin position="1"/>
        <end position="15"/>
    </location>
</feature>
<evidence type="ECO:0000313" key="2">
    <source>
        <dbReference type="EMBL" id="JAC27909.1"/>
    </source>
</evidence>
<organism evidence="2">
    <name type="scientific">Amblyomma triste</name>
    <name type="common">Neotropical tick</name>
    <dbReference type="NCBI Taxonomy" id="251400"/>
    <lineage>
        <taxon>Eukaryota</taxon>
        <taxon>Metazoa</taxon>
        <taxon>Ecdysozoa</taxon>
        <taxon>Arthropoda</taxon>
        <taxon>Chelicerata</taxon>
        <taxon>Arachnida</taxon>
        <taxon>Acari</taxon>
        <taxon>Parasitiformes</taxon>
        <taxon>Ixodida</taxon>
        <taxon>Ixodoidea</taxon>
        <taxon>Ixodidae</taxon>
        <taxon>Amblyomminae</taxon>
        <taxon>Amblyomma</taxon>
    </lineage>
</organism>
<reference evidence="2" key="1">
    <citation type="submission" date="2014-03" db="EMBL/GenBank/DDBJ databases">
        <title>The sialotranscriptome of Amblyomma triste, Amblyomma parvum and Amblyomma cajennense ticks, uncovered by 454-based RNA-seq.</title>
        <authorList>
            <person name="Garcia G.R."/>
            <person name="Gardinassi L.G."/>
            <person name="Ribeiro J.M."/>
            <person name="Anatriello E."/>
            <person name="Ferreira B.R."/>
            <person name="Moreira H.N."/>
            <person name="Mafra C."/>
            <person name="Olegario M.M."/>
            <person name="Szabo P.J."/>
            <person name="Miranda-Santos I.K."/>
            <person name="Maruyama S.R."/>
        </authorList>
    </citation>
    <scope>NUCLEOTIDE SEQUENCE</scope>
    <source>
        <strain evidence="2">Mato Grasso do Sul</strain>
        <tissue evidence="2">Salivary glands</tissue>
    </source>
</reference>
<name>A0A023G2C2_AMBTT</name>
<protein>
    <submittedName>
        <fullName evidence="2">Putative secreted protein</fullName>
    </submittedName>
</protein>
<accession>A0A023G2C2</accession>
<dbReference type="EMBL" id="GBBM01007509">
    <property type="protein sequence ID" value="JAC27909.1"/>
    <property type="molecule type" value="mRNA"/>
</dbReference>